<feature type="region of interest" description="Disordered" evidence="10">
    <location>
        <begin position="186"/>
        <end position="246"/>
    </location>
</feature>
<dbReference type="PANTHER" id="PTHR12700">
    <property type="entry name" value="ATP SYNTHASE SUBUNIT D, MITOCHONDRIAL"/>
    <property type="match status" value="1"/>
</dbReference>
<keyword evidence="9" id="KW-0472">Membrane</keyword>
<dbReference type="GO" id="GO:0015986">
    <property type="term" value="P:proton motive force-driven ATP synthesis"/>
    <property type="evidence" value="ECO:0007669"/>
    <property type="project" value="InterPro"/>
</dbReference>
<feature type="compositionally biased region" description="Basic and acidic residues" evidence="10">
    <location>
        <begin position="186"/>
        <end position="209"/>
    </location>
</feature>
<dbReference type="AlphaFoldDB" id="A0A4D9CU63"/>
<evidence type="ECO:0000313" key="12">
    <source>
        <dbReference type="Proteomes" id="UP000355283"/>
    </source>
</evidence>
<evidence type="ECO:0000256" key="9">
    <source>
        <dbReference type="ARBA" id="ARBA00023136"/>
    </source>
</evidence>
<evidence type="ECO:0000256" key="3">
    <source>
        <dbReference type="ARBA" id="ARBA00022448"/>
    </source>
</evidence>
<proteinExistence type="inferred from homology"/>
<evidence type="ECO:0000256" key="1">
    <source>
        <dbReference type="ARBA" id="ARBA00004273"/>
    </source>
</evidence>
<dbReference type="SUPFAM" id="SSF161065">
    <property type="entry name" value="ATP synthase D chain-like"/>
    <property type="match status" value="1"/>
</dbReference>
<evidence type="ECO:0000313" key="11">
    <source>
        <dbReference type="EMBL" id="TFJ81607.1"/>
    </source>
</evidence>
<dbReference type="InterPro" id="IPR036228">
    <property type="entry name" value="ATP_synth_F0_dsu_sf_mt"/>
</dbReference>
<gene>
    <name evidence="11" type="ORF">NSK_006858</name>
</gene>
<keyword evidence="7" id="KW-0406">Ion transport</keyword>
<dbReference type="Proteomes" id="UP000355283">
    <property type="component" value="Unassembled WGS sequence"/>
</dbReference>
<dbReference type="GO" id="GO:0015078">
    <property type="term" value="F:proton transmembrane transporter activity"/>
    <property type="evidence" value="ECO:0007669"/>
    <property type="project" value="InterPro"/>
</dbReference>
<comment type="similarity">
    <text evidence="2">Belongs to the ATPase d subunit family.</text>
</comment>
<keyword evidence="6" id="KW-0999">Mitochondrion inner membrane</keyword>
<evidence type="ECO:0000256" key="6">
    <source>
        <dbReference type="ARBA" id="ARBA00022792"/>
    </source>
</evidence>
<protein>
    <submittedName>
        <fullName evidence="11">Uncharacterized protein</fullName>
    </submittedName>
</protein>
<evidence type="ECO:0000256" key="8">
    <source>
        <dbReference type="ARBA" id="ARBA00023128"/>
    </source>
</evidence>
<keyword evidence="4" id="KW-0138">CF(0)</keyword>
<name>A0A4D9CU63_9STRA</name>
<dbReference type="EMBL" id="SDOX01000122">
    <property type="protein sequence ID" value="TFJ81607.1"/>
    <property type="molecule type" value="Genomic_DNA"/>
</dbReference>
<keyword evidence="5" id="KW-0375">Hydrogen ion transport</keyword>
<dbReference type="OrthoDB" id="35799at2759"/>
<comment type="caution">
    <text evidence="11">The sequence shown here is derived from an EMBL/GenBank/DDBJ whole genome shotgun (WGS) entry which is preliminary data.</text>
</comment>
<keyword evidence="8" id="KW-0496">Mitochondrion</keyword>
<keyword evidence="3" id="KW-0813">Transport</keyword>
<feature type="compositionally biased region" description="Basic and acidic residues" evidence="10">
    <location>
        <begin position="234"/>
        <end position="246"/>
    </location>
</feature>
<dbReference type="GO" id="GO:0045259">
    <property type="term" value="C:proton-transporting ATP synthase complex"/>
    <property type="evidence" value="ECO:0007669"/>
    <property type="project" value="UniProtKB-KW"/>
</dbReference>
<reference evidence="11 12" key="1">
    <citation type="submission" date="2019-01" db="EMBL/GenBank/DDBJ databases">
        <title>Nuclear Genome Assembly of the Microalgal Biofuel strain Nannochloropsis salina CCMP1776.</title>
        <authorList>
            <person name="Hovde B."/>
        </authorList>
    </citation>
    <scope>NUCLEOTIDE SEQUENCE [LARGE SCALE GENOMIC DNA]</scope>
    <source>
        <strain evidence="11 12">CCMP1776</strain>
    </source>
</reference>
<sequence>MASTVRGIVSRQQALWMRTAAAPVSVTRRALSNWDALGRKVEADVEAKADFNALKNQWDGIEKDFNTWSKEVAPIDWAKYKNNIEAPGFVDFLKERYEGIDWSQLNTKLNEEEIAADAAGKAALLEEGKALVAAAEKLIEETQAKMHLAATKRTNKDSLVQDVWEKNPAIKQEVLDEIENHQWFKDVKRSGPGRGVEEGARGGGKREGGRAVSLRGEGYGQQKLHSTGPQEGAEGGRRQEANNEKE</sequence>
<evidence type="ECO:0000256" key="2">
    <source>
        <dbReference type="ARBA" id="ARBA00006842"/>
    </source>
</evidence>
<keyword evidence="12" id="KW-1185">Reference proteome</keyword>
<evidence type="ECO:0000256" key="7">
    <source>
        <dbReference type="ARBA" id="ARBA00023065"/>
    </source>
</evidence>
<dbReference type="InterPro" id="IPR008689">
    <property type="entry name" value="ATP_synth_F0_dsu_mt"/>
</dbReference>
<evidence type="ECO:0000256" key="4">
    <source>
        <dbReference type="ARBA" id="ARBA00022547"/>
    </source>
</evidence>
<dbReference type="Pfam" id="PF05873">
    <property type="entry name" value="Mt_ATP-synt_D"/>
    <property type="match status" value="1"/>
</dbReference>
<evidence type="ECO:0000256" key="10">
    <source>
        <dbReference type="SAM" id="MobiDB-lite"/>
    </source>
</evidence>
<organism evidence="11 12">
    <name type="scientific">Nannochloropsis salina CCMP1776</name>
    <dbReference type="NCBI Taxonomy" id="1027361"/>
    <lineage>
        <taxon>Eukaryota</taxon>
        <taxon>Sar</taxon>
        <taxon>Stramenopiles</taxon>
        <taxon>Ochrophyta</taxon>
        <taxon>Eustigmatophyceae</taxon>
        <taxon>Eustigmatales</taxon>
        <taxon>Monodopsidaceae</taxon>
        <taxon>Microchloropsis</taxon>
        <taxon>Microchloropsis salina</taxon>
    </lineage>
</organism>
<accession>A0A4D9CU63</accession>
<dbReference type="GO" id="GO:0005743">
    <property type="term" value="C:mitochondrial inner membrane"/>
    <property type="evidence" value="ECO:0007669"/>
    <property type="project" value="UniProtKB-SubCell"/>
</dbReference>
<dbReference type="Gene3D" id="6.10.280.70">
    <property type="match status" value="1"/>
</dbReference>
<comment type="subcellular location">
    <subcellularLocation>
        <location evidence="1">Mitochondrion inner membrane</location>
    </subcellularLocation>
</comment>
<evidence type="ECO:0000256" key="5">
    <source>
        <dbReference type="ARBA" id="ARBA00022781"/>
    </source>
</evidence>